<name>A0A2P2NHF0_RHIMU</name>
<dbReference type="EMBL" id="GGEC01061412">
    <property type="protein sequence ID" value="MBX41896.1"/>
    <property type="molecule type" value="Transcribed_RNA"/>
</dbReference>
<dbReference type="AlphaFoldDB" id="A0A2P2NHF0"/>
<proteinExistence type="predicted"/>
<sequence>MLSPYNVSFMISSAASFTT</sequence>
<accession>A0A2P2NHF0</accession>
<organism evidence="1">
    <name type="scientific">Rhizophora mucronata</name>
    <name type="common">Asiatic mangrove</name>
    <dbReference type="NCBI Taxonomy" id="61149"/>
    <lineage>
        <taxon>Eukaryota</taxon>
        <taxon>Viridiplantae</taxon>
        <taxon>Streptophyta</taxon>
        <taxon>Embryophyta</taxon>
        <taxon>Tracheophyta</taxon>
        <taxon>Spermatophyta</taxon>
        <taxon>Magnoliopsida</taxon>
        <taxon>eudicotyledons</taxon>
        <taxon>Gunneridae</taxon>
        <taxon>Pentapetalae</taxon>
        <taxon>rosids</taxon>
        <taxon>fabids</taxon>
        <taxon>Malpighiales</taxon>
        <taxon>Rhizophoraceae</taxon>
        <taxon>Rhizophora</taxon>
    </lineage>
</organism>
<protein>
    <submittedName>
        <fullName evidence="1">Uncharacterized protein</fullName>
    </submittedName>
</protein>
<evidence type="ECO:0000313" key="1">
    <source>
        <dbReference type="EMBL" id="MBX41896.1"/>
    </source>
</evidence>
<reference evidence="1" key="1">
    <citation type="submission" date="2018-02" db="EMBL/GenBank/DDBJ databases">
        <title>Rhizophora mucronata_Transcriptome.</title>
        <authorList>
            <person name="Meera S.P."/>
            <person name="Sreeshan A."/>
            <person name="Augustine A."/>
        </authorList>
    </citation>
    <scope>NUCLEOTIDE SEQUENCE</scope>
    <source>
        <tissue evidence="1">Leaf</tissue>
    </source>
</reference>